<feature type="chain" id="PRO_5003226697" evidence="7">
    <location>
        <begin position="26"/>
        <end position="553"/>
    </location>
</feature>
<comment type="similarity">
    <text evidence="1 6">Belongs to the glycosyl hydrolase 43 family.</text>
</comment>
<dbReference type="Gene3D" id="2.115.10.20">
    <property type="entry name" value="Glycosyl hydrolase domain, family 43"/>
    <property type="match status" value="1"/>
</dbReference>
<dbReference type="AlphaFoldDB" id="E8RRD8"/>
<dbReference type="Gene3D" id="2.60.120.200">
    <property type="match status" value="1"/>
</dbReference>
<dbReference type="EMBL" id="CP002395">
    <property type="protein sequence ID" value="ADU12329.1"/>
    <property type="molecule type" value="Genomic_DNA"/>
</dbReference>
<dbReference type="HOGENOM" id="CLU_016508_2_2_5"/>
<dbReference type="PANTHER" id="PTHR42812:SF12">
    <property type="entry name" value="BETA-XYLOSIDASE-RELATED"/>
    <property type="match status" value="1"/>
</dbReference>
<feature type="site" description="Important for catalytic activity, responsible for pKa modulation of the active site Glu and correct orientation of both the proton donor and substrate" evidence="5">
    <location>
        <position position="167"/>
    </location>
</feature>
<dbReference type="Pfam" id="PF04616">
    <property type="entry name" value="Glyco_hydro_43"/>
    <property type="match status" value="1"/>
</dbReference>
<feature type="active site" description="Proton acceptor" evidence="4">
    <location>
        <position position="61"/>
    </location>
</feature>
<keyword evidence="3 6" id="KW-0326">Glycosidase</keyword>
<proteinExistence type="inferred from homology"/>
<dbReference type="GO" id="GO:0005975">
    <property type="term" value="P:carbohydrate metabolic process"/>
    <property type="evidence" value="ECO:0007669"/>
    <property type="project" value="InterPro"/>
</dbReference>
<dbReference type="InterPro" id="IPR041542">
    <property type="entry name" value="GH43_C2"/>
</dbReference>
<keyword evidence="2 6" id="KW-0378">Hydrolase</keyword>
<evidence type="ECO:0000256" key="7">
    <source>
        <dbReference type="SAM" id="SignalP"/>
    </source>
</evidence>
<dbReference type="eggNOG" id="COG3507">
    <property type="taxonomic scope" value="Bacteria"/>
</dbReference>
<evidence type="ECO:0000256" key="5">
    <source>
        <dbReference type="PIRSR" id="PIRSR606710-2"/>
    </source>
</evidence>
<sequence>MRYLAALSAALSVGLSQGLFSPAVAEPARFERFTYEGRSQEQVRAGPGEYVNPILSGYYPDPSVTRVGDNYYLVNSSFAHFPGLPIFQSKDLVNWTQIANAISRPEQLNFDGLKVSRGVFAPDISYHDGLFYIVNTCVDCKGNFVITAKDPKGPWSDPVWFDFEGIDPSIFWDTDGKAYIVNNGAPNETPRYDGHRAIWVQEFDYKALKLVGERTQIVNGGVDISKKPIWIEGPHILRKDGFYYLTAAEGGTGDQHSQVVLRAKSVRGPFVPYDKNPILSQRTLDPTRKNPVTSAGHAKLVQTQTGEWWATFLATRPYGPDLYNIGRETFLLPVTWKDGWPVILEDGKPIPFTGKKPNLPTQPAPTQPVNGDFGFSEEFDGKSLPLSWIGVRTPRTPVYRLDNGALVLNSGAALGDLQGTPAFIAHRQQHHVATVSTALRYRPERDGARAGLAALQNDDAWLFFGLTRLDGKPQIALYSRENTSGDKLIASAPLTAGDVTLTLRFDGGRLTADYTADGQTRTLIRDVDITFLSTRKAGGFVGTLIGPYAYEPK</sequence>
<dbReference type="InterPro" id="IPR023296">
    <property type="entry name" value="Glyco_hydro_beta-prop_sf"/>
</dbReference>
<evidence type="ECO:0000256" key="6">
    <source>
        <dbReference type="RuleBase" id="RU361187"/>
    </source>
</evidence>
<dbReference type="RefSeq" id="WP_013478163.1">
    <property type="nucleotide sequence ID" value="NC_014816.1"/>
</dbReference>
<name>E8RRD8_ASTEC</name>
<evidence type="ECO:0000256" key="4">
    <source>
        <dbReference type="PIRSR" id="PIRSR606710-1"/>
    </source>
</evidence>
<feature type="active site" description="Proton donor" evidence="4">
    <location>
        <position position="232"/>
    </location>
</feature>
<dbReference type="SUPFAM" id="SSF75005">
    <property type="entry name" value="Arabinanase/levansucrase/invertase"/>
    <property type="match status" value="1"/>
</dbReference>
<dbReference type="PANTHER" id="PTHR42812">
    <property type="entry name" value="BETA-XYLOSIDASE"/>
    <property type="match status" value="1"/>
</dbReference>
<dbReference type="InterPro" id="IPR051795">
    <property type="entry name" value="Glycosyl_Hydrlase_43"/>
</dbReference>
<dbReference type="GO" id="GO:0009044">
    <property type="term" value="F:xylan 1,4-beta-xylosidase activity"/>
    <property type="evidence" value="ECO:0007669"/>
    <property type="project" value="UniProtKB-EC"/>
</dbReference>
<dbReference type="SUPFAM" id="SSF49899">
    <property type="entry name" value="Concanavalin A-like lectins/glucanases"/>
    <property type="match status" value="1"/>
</dbReference>
<dbReference type="OrthoDB" id="9801455at2"/>
<evidence type="ECO:0000313" key="10">
    <source>
        <dbReference type="Proteomes" id="UP000001492"/>
    </source>
</evidence>
<dbReference type="InterPro" id="IPR006710">
    <property type="entry name" value="Glyco_hydro_43"/>
</dbReference>
<dbReference type="InterPro" id="IPR013320">
    <property type="entry name" value="ConA-like_dom_sf"/>
</dbReference>
<dbReference type="Pfam" id="PF17851">
    <property type="entry name" value="GH43_C2"/>
    <property type="match status" value="1"/>
</dbReference>
<reference evidence="10" key="1">
    <citation type="submission" date="2010-12" db="EMBL/GenBank/DDBJ databases">
        <title>Complete sequence of chromosome 1 of Asticcacaulis excentricus CB 48.</title>
        <authorList>
            <consortium name="US DOE Joint Genome Institute"/>
            <person name="Lucas S."/>
            <person name="Copeland A."/>
            <person name="Lapidus A."/>
            <person name="Cheng J.-F."/>
            <person name="Bruce D."/>
            <person name="Goodwin L."/>
            <person name="Pitluck S."/>
            <person name="Teshima H."/>
            <person name="Davenport K."/>
            <person name="Detter J.C."/>
            <person name="Han C."/>
            <person name="Tapia R."/>
            <person name="Land M."/>
            <person name="Hauser L."/>
            <person name="Jeffries C."/>
            <person name="Kyrpides N."/>
            <person name="Ivanova N."/>
            <person name="Ovchinnikova G."/>
            <person name="Brun Y.V."/>
            <person name="Woyke T."/>
        </authorList>
    </citation>
    <scope>NUCLEOTIDE SEQUENCE [LARGE SCALE GENOMIC DNA]</scope>
    <source>
        <strain evidence="10">ATCC 15261 / DSM 4724 / KCTC 12464 / NCIMB 9791 / VKM B-1370 / CB 48</strain>
    </source>
</reference>
<evidence type="ECO:0000259" key="8">
    <source>
        <dbReference type="Pfam" id="PF17851"/>
    </source>
</evidence>
<dbReference type="STRING" id="573065.Astex_0642"/>
<feature type="signal peptide" evidence="7">
    <location>
        <begin position="1"/>
        <end position="25"/>
    </location>
</feature>
<protein>
    <submittedName>
        <fullName evidence="9">Xylan 1,4-beta-xylosidase</fullName>
        <ecNumber evidence="9">3.2.1.37</ecNumber>
    </submittedName>
</protein>
<evidence type="ECO:0000256" key="1">
    <source>
        <dbReference type="ARBA" id="ARBA00009865"/>
    </source>
</evidence>
<keyword evidence="7" id="KW-0732">Signal</keyword>
<dbReference type="KEGG" id="aex:Astex_0642"/>
<organism evidence="9 10">
    <name type="scientific">Asticcacaulis excentricus (strain ATCC 15261 / DSM 4724 / KCTC 12464 / NCIMB 9791 / VKM B-1370 / CB 48)</name>
    <dbReference type="NCBI Taxonomy" id="573065"/>
    <lineage>
        <taxon>Bacteria</taxon>
        <taxon>Pseudomonadati</taxon>
        <taxon>Pseudomonadota</taxon>
        <taxon>Alphaproteobacteria</taxon>
        <taxon>Caulobacterales</taxon>
        <taxon>Caulobacteraceae</taxon>
        <taxon>Asticcacaulis</taxon>
    </lineage>
</organism>
<feature type="domain" description="Beta-xylosidase C-terminal Concanavalin A-like" evidence="8">
    <location>
        <begin position="377"/>
        <end position="552"/>
    </location>
</feature>
<evidence type="ECO:0000313" key="9">
    <source>
        <dbReference type="EMBL" id="ADU12329.1"/>
    </source>
</evidence>
<accession>E8RRD8</accession>
<dbReference type="Proteomes" id="UP000001492">
    <property type="component" value="Chromosome 1"/>
</dbReference>
<dbReference type="EC" id="3.2.1.37" evidence="9"/>
<evidence type="ECO:0000256" key="3">
    <source>
        <dbReference type="ARBA" id="ARBA00023295"/>
    </source>
</evidence>
<evidence type="ECO:0000256" key="2">
    <source>
        <dbReference type="ARBA" id="ARBA00022801"/>
    </source>
</evidence>
<keyword evidence="10" id="KW-1185">Reference proteome</keyword>
<dbReference type="CDD" id="cd18617">
    <property type="entry name" value="GH43_XynB-like"/>
    <property type="match status" value="1"/>
</dbReference>
<gene>
    <name evidence="9" type="ordered locus">Astex_0642</name>
</gene>